<dbReference type="Proteomes" id="UP000603227">
    <property type="component" value="Unassembled WGS sequence"/>
</dbReference>
<comment type="caution">
    <text evidence="1">The sequence shown here is derived from an EMBL/GenBank/DDBJ whole genome shotgun (WGS) entry which is preliminary data.</text>
</comment>
<keyword evidence="2" id="KW-1185">Reference proteome</keyword>
<sequence>MWLALECGHIAAGHGASAREVAYRGLSVPLARAEGVVGDSVGRPGSGVGADTGPADEVLELAGVQRVTSLGIVDQVQHGFRVPFGGKEQPRSFPQGSTTEGVLYGLGYVLVRERIAAGVPAADGGVQRRKVGLREYGTGQLHQREQLRVRRVRQQPGGRLPTHVSGADAQVEQGRAASDVQGAVGGVGMGHGPLGVRPDVEGAGAAQVAELPRLSVVHGRCGCGVADESSHGFRVERLC</sequence>
<evidence type="ECO:0000313" key="2">
    <source>
        <dbReference type="Proteomes" id="UP000603227"/>
    </source>
</evidence>
<accession>A0A919GIU2</accession>
<reference evidence="1" key="1">
    <citation type="journal article" date="2014" name="Int. J. Syst. Evol. Microbiol.">
        <title>Complete genome sequence of Corynebacterium casei LMG S-19264T (=DSM 44701T), isolated from a smear-ripened cheese.</title>
        <authorList>
            <consortium name="US DOE Joint Genome Institute (JGI-PGF)"/>
            <person name="Walter F."/>
            <person name="Albersmeier A."/>
            <person name="Kalinowski J."/>
            <person name="Ruckert C."/>
        </authorList>
    </citation>
    <scope>NUCLEOTIDE SEQUENCE</scope>
    <source>
        <strain evidence="1">CGMCC 4.7403</strain>
    </source>
</reference>
<reference evidence="1" key="2">
    <citation type="submission" date="2020-09" db="EMBL/GenBank/DDBJ databases">
        <authorList>
            <person name="Sun Q."/>
            <person name="Zhou Y."/>
        </authorList>
    </citation>
    <scope>NUCLEOTIDE SEQUENCE</scope>
    <source>
        <strain evidence="1">CGMCC 4.7403</strain>
    </source>
</reference>
<gene>
    <name evidence="1" type="ORF">GCM10017771_18730</name>
</gene>
<name>A0A919GIU2_9ACTN</name>
<proteinExistence type="predicted"/>
<protein>
    <submittedName>
        <fullName evidence="1">Uncharacterized protein</fullName>
    </submittedName>
</protein>
<organism evidence="1 2">
    <name type="scientific">Streptomyces capitiformicae</name>
    <dbReference type="NCBI Taxonomy" id="2014920"/>
    <lineage>
        <taxon>Bacteria</taxon>
        <taxon>Bacillati</taxon>
        <taxon>Actinomycetota</taxon>
        <taxon>Actinomycetes</taxon>
        <taxon>Kitasatosporales</taxon>
        <taxon>Streptomycetaceae</taxon>
        <taxon>Streptomyces</taxon>
    </lineage>
</organism>
<evidence type="ECO:0000313" key="1">
    <source>
        <dbReference type="EMBL" id="GHH85523.1"/>
    </source>
</evidence>
<dbReference type="EMBL" id="BNAT01000005">
    <property type="protein sequence ID" value="GHH85523.1"/>
    <property type="molecule type" value="Genomic_DNA"/>
</dbReference>
<dbReference type="AlphaFoldDB" id="A0A919GIU2"/>